<dbReference type="InterPro" id="IPR003340">
    <property type="entry name" value="B3_DNA-bd"/>
</dbReference>
<name>A0A816R0I4_BRANA</name>
<evidence type="ECO:0000256" key="2">
    <source>
        <dbReference type="ARBA" id="ARBA00022737"/>
    </source>
</evidence>
<dbReference type="PANTHER" id="PTHR31674:SF56">
    <property type="entry name" value="TF-B3 DOMAIN-CONTAINING PROTEIN"/>
    <property type="match status" value="1"/>
</dbReference>
<dbReference type="InterPro" id="IPR044861">
    <property type="entry name" value="IPNS-like_FE2OG_OXY"/>
</dbReference>
<evidence type="ECO:0000259" key="8">
    <source>
        <dbReference type="PROSITE" id="PS50863"/>
    </source>
</evidence>
<reference evidence="10" key="1">
    <citation type="submission" date="2021-01" db="EMBL/GenBank/DDBJ databases">
        <authorList>
            <consortium name="Genoscope - CEA"/>
            <person name="William W."/>
        </authorList>
    </citation>
    <scope>NUCLEOTIDE SEQUENCE</scope>
</reference>
<feature type="domain" description="TF-B3" evidence="8">
    <location>
        <begin position="274"/>
        <end position="377"/>
    </location>
</feature>
<dbReference type="PROSITE" id="PS51471">
    <property type="entry name" value="FE2OG_OXY"/>
    <property type="match status" value="1"/>
</dbReference>
<evidence type="ECO:0000256" key="7">
    <source>
        <dbReference type="SAM" id="MobiDB-lite"/>
    </source>
</evidence>
<dbReference type="InterPro" id="IPR027443">
    <property type="entry name" value="IPNS-like_sf"/>
</dbReference>
<dbReference type="SUPFAM" id="SSF101936">
    <property type="entry name" value="DNA-binding pseudobarrel domain"/>
    <property type="match status" value="3"/>
</dbReference>
<dbReference type="FunFam" id="2.40.330.10:FF:000009">
    <property type="entry name" value="Transcriptional factor B3 family protein"/>
    <property type="match status" value="1"/>
</dbReference>
<accession>A0A816R0I4</accession>
<comment type="subcellular location">
    <subcellularLocation>
        <location evidence="1">Nucleus</location>
    </subcellularLocation>
</comment>
<dbReference type="InterPro" id="IPR005123">
    <property type="entry name" value="Oxoglu/Fe-dep_dioxygenase_dom"/>
</dbReference>
<keyword evidence="4" id="KW-0238">DNA-binding</keyword>
<dbReference type="PANTHER" id="PTHR31674">
    <property type="entry name" value="B3 DOMAIN-CONTAINING PROTEIN REM-LIKE 3-RELATED"/>
    <property type="match status" value="1"/>
</dbReference>
<dbReference type="AlphaFoldDB" id="A0A816R0I4"/>
<dbReference type="Gene3D" id="2.60.120.330">
    <property type="entry name" value="B-lactam Antibiotic, Isopenicillin N Synthase, Chain"/>
    <property type="match status" value="1"/>
</dbReference>
<dbReference type="GO" id="GO:0005634">
    <property type="term" value="C:nucleus"/>
    <property type="evidence" value="ECO:0007669"/>
    <property type="project" value="UniProtKB-SubCell"/>
</dbReference>
<evidence type="ECO:0000256" key="6">
    <source>
        <dbReference type="ARBA" id="ARBA00023242"/>
    </source>
</evidence>
<evidence type="ECO:0000256" key="3">
    <source>
        <dbReference type="ARBA" id="ARBA00023015"/>
    </source>
</evidence>
<dbReference type="EMBL" id="HG994365">
    <property type="protein sequence ID" value="CAF2068541.1"/>
    <property type="molecule type" value="Genomic_DNA"/>
</dbReference>
<dbReference type="PROSITE" id="PS50863">
    <property type="entry name" value="B3"/>
    <property type="match status" value="3"/>
</dbReference>
<dbReference type="CDD" id="cd10017">
    <property type="entry name" value="B3_DNA"/>
    <property type="match status" value="3"/>
</dbReference>
<feature type="region of interest" description="Disordered" evidence="7">
    <location>
        <begin position="95"/>
        <end position="119"/>
    </location>
</feature>
<evidence type="ECO:0000256" key="1">
    <source>
        <dbReference type="ARBA" id="ARBA00004123"/>
    </source>
</evidence>
<proteinExistence type="predicted"/>
<feature type="compositionally biased region" description="Acidic residues" evidence="7">
    <location>
        <begin position="101"/>
        <end position="119"/>
    </location>
</feature>
<evidence type="ECO:0000256" key="4">
    <source>
        <dbReference type="ARBA" id="ARBA00023125"/>
    </source>
</evidence>
<feature type="domain" description="TF-B3" evidence="8">
    <location>
        <begin position="1"/>
        <end position="92"/>
    </location>
</feature>
<evidence type="ECO:0000259" key="9">
    <source>
        <dbReference type="PROSITE" id="PS51471"/>
    </source>
</evidence>
<dbReference type="SMART" id="SM01019">
    <property type="entry name" value="B3"/>
    <property type="match status" value="3"/>
</dbReference>
<dbReference type="Proteomes" id="UP001295469">
    <property type="component" value="Chromosome C01"/>
</dbReference>
<sequence>MVIPPKPSLFHLKFLTGEKPLLTLDDEFLRNHTKVLLISDASGKIWEVKLDGNRLAGGWEEFAAVNNFSDGNVLVFRHNGDEIFHVAVSSDIQHASPSFTDTDDTEVDDEADGEDEDTDDDACKLDVLVRKNKKPEADSCFLRARVTRYNLIKDRLDLSRDFKFMSFNKHNKPCEIYLANEKGRKWTLRLSRNISSGAFYITRGWSNFCSANGLIRGDFCYFKLSKSGERPVLLLCSHESGNGHEDKEEKRPEADPVKVCSVGGCTKEKNTPRILTLKYTPSRFKTGQLYISPGFLLESGIRKSREITLLNKDGRKWPSYLQMTGKSRSEWFYMRKWRVSQKGWREMCKANGVEVNDSFMLELICEDVTPIFKFHSKIENKGACESVEKTQGVEIDGQRGSKRGHTRVSNRSNTNSRKFQRTLPESCSVSDLVANVKQRIQDTLNTLRHFRAEIETKVKNLEAPLLQVDALGFDEDCGRDEVVNHSNRMKPIGRKILEILMNNLNARMEEETLMGTLRMNVNYYPECPDPKLTVGTGHHCDINTLTLLLQDDILGSLYARYGDKWLHIPPVMGAIVVNIGDMLQILSNDRYKSVEHLVMASRFLSRISFAYYCGPSYDSVIEPLREVLENGEKPLYKPTMYSDYMKYYFARPHTGSKTIESIKLP</sequence>
<dbReference type="Pfam" id="PF03171">
    <property type="entry name" value="2OG-FeII_Oxy"/>
    <property type="match status" value="1"/>
</dbReference>
<dbReference type="SUPFAM" id="SSF51197">
    <property type="entry name" value="Clavaminate synthase-like"/>
    <property type="match status" value="1"/>
</dbReference>
<keyword evidence="2" id="KW-0677">Repeat</keyword>
<evidence type="ECO:0000256" key="5">
    <source>
        <dbReference type="ARBA" id="ARBA00023163"/>
    </source>
</evidence>
<keyword evidence="5" id="KW-0804">Transcription</keyword>
<keyword evidence="3" id="KW-0805">Transcription regulation</keyword>
<dbReference type="Pfam" id="PF02362">
    <property type="entry name" value="B3"/>
    <property type="match status" value="2"/>
</dbReference>
<dbReference type="GO" id="GO:0003677">
    <property type="term" value="F:DNA binding"/>
    <property type="evidence" value="ECO:0007669"/>
    <property type="project" value="UniProtKB-KW"/>
</dbReference>
<dbReference type="InterPro" id="IPR039218">
    <property type="entry name" value="REM_fam"/>
</dbReference>
<dbReference type="Gene3D" id="2.40.330.10">
    <property type="entry name" value="DNA-binding pseudobarrel domain"/>
    <property type="match status" value="3"/>
</dbReference>
<feature type="region of interest" description="Disordered" evidence="7">
    <location>
        <begin position="394"/>
        <end position="420"/>
    </location>
</feature>
<feature type="compositionally biased region" description="Polar residues" evidence="7">
    <location>
        <begin position="409"/>
        <end position="420"/>
    </location>
</feature>
<feature type="domain" description="Fe2OG dioxygenase" evidence="9">
    <location>
        <begin position="512"/>
        <end position="615"/>
    </location>
</feature>
<organism evidence="10">
    <name type="scientific">Brassica napus</name>
    <name type="common">Rape</name>
    <dbReference type="NCBI Taxonomy" id="3708"/>
    <lineage>
        <taxon>Eukaryota</taxon>
        <taxon>Viridiplantae</taxon>
        <taxon>Streptophyta</taxon>
        <taxon>Embryophyta</taxon>
        <taxon>Tracheophyta</taxon>
        <taxon>Spermatophyta</taxon>
        <taxon>Magnoliopsida</taxon>
        <taxon>eudicotyledons</taxon>
        <taxon>Gunneridae</taxon>
        <taxon>Pentapetalae</taxon>
        <taxon>rosids</taxon>
        <taxon>malvids</taxon>
        <taxon>Brassicales</taxon>
        <taxon>Brassicaceae</taxon>
        <taxon>Brassiceae</taxon>
        <taxon>Brassica</taxon>
    </lineage>
</organism>
<evidence type="ECO:0000313" key="10">
    <source>
        <dbReference type="EMBL" id="CAF2068541.1"/>
    </source>
</evidence>
<protein>
    <submittedName>
        <fullName evidence="10">(rape) hypothetical protein</fullName>
    </submittedName>
</protein>
<feature type="domain" description="TF-B3" evidence="8">
    <location>
        <begin position="141"/>
        <end position="238"/>
    </location>
</feature>
<dbReference type="InterPro" id="IPR015300">
    <property type="entry name" value="DNA-bd_pseudobarrel_sf"/>
</dbReference>
<keyword evidence="6" id="KW-0539">Nucleus</keyword>
<gene>
    <name evidence="10" type="ORF">DARMORV10_C01P07390.1</name>
</gene>